<gene>
    <name evidence="1" type="ORF">FEM33_23095</name>
</gene>
<dbReference type="OrthoDB" id="116151at2"/>
<sequence>MTPVLVNRSQIFDLIWNDHIRRSKQAVVYANSFYLDIVCSGWKALVWPSVYDYTIVMPLPIKKRIGISVISQPLFCQYLGLFSRKELTVPEVEAFMKALSQHYSYISSYSFNPENYDLMKTICSRFEEFEFKEQSTYWLRLGQHYNRIYYQYTTDRKLNLKRSKKKQWTIQMSADIKPLIRMFKENHASRIPGGVSRNAYRKLNLLFRLLPSRSELWYAEKDDKIHAGILLFRNYGKAIYIFNASDKIGRAGNARTYLLDYYFYFNAGQPLIFDFESPDISTVASFYESFGSEKKQYFTIRKNQLAFPFRQIQEWRRNRMLKTR</sequence>
<protein>
    <recommendedName>
        <fullName evidence="3">GNAT family N-acetyltransferase</fullName>
    </recommendedName>
</protein>
<dbReference type="Gene3D" id="3.40.630.30">
    <property type="match status" value="1"/>
</dbReference>
<dbReference type="InterPro" id="IPR016181">
    <property type="entry name" value="Acyl_CoA_acyltransferase"/>
</dbReference>
<name>A0A5M8QDR0_9BACT</name>
<evidence type="ECO:0008006" key="3">
    <source>
        <dbReference type="Google" id="ProtNLM"/>
    </source>
</evidence>
<dbReference type="RefSeq" id="WP_139014330.1">
    <property type="nucleotide sequence ID" value="NZ_VBSN01000069.1"/>
</dbReference>
<comment type="caution">
    <text evidence="1">The sequence shown here is derived from an EMBL/GenBank/DDBJ whole genome shotgun (WGS) entry which is preliminary data.</text>
</comment>
<keyword evidence="2" id="KW-1185">Reference proteome</keyword>
<proteinExistence type="predicted"/>
<evidence type="ECO:0000313" key="2">
    <source>
        <dbReference type="Proteomes" id="UP000323994"/>
    </source>
</evidence>
<accession>A0A5M8QDR0</accession>
<dbReference type="SUPFAM" id="SSF55729">
    <property type="entry name" value="Acyl-CoA N-acyltransferases (Nat)"/>
    <property type="match status" value="1"/>
</dbReference>
<organism evidence="1 2">
    <name type="scientific">Dyadobacter flavalbus</name>
    <dbReference type="NCBI Taxonomy" id="2579942"/>
    <lineage>
        <taxon>Bacteria</taxon>
        <taxon>Pseudomonadati</taxon>
        <taxon>Bacteroidota</taxon>
        <taxon>Cytophagia</taxon>
        <taxon>Cytophagales</taxon>
        <taxon>Spirosomataceae</taxon>
        <taxon>Dyadobacter</taxon>
    </lineage>
</organism>
<evidence type="ECO:0000313" key="1">
    <source>
        <dbReference type="EMBL" id="KAA6434167.1"/>
    </source>
</evidence>
<dbReference type="Proteomes" id="UP000323994">
    <property type="component" value="Unassembled WGS sequence"/>
</dbReference>
<reference evidence="1 2" key="1">
    <citation type="submission" date="2019-05" db="EMBL/GenBank/DDBJ databases">
        <authorList>
            <person name="Qu J.-H."/>
        </authorList>
    </citation>
    <scope>NUCLEOTIDE SEQUENCE [LARGE SCALE GENOMIC DNA]</scope>
    <source>
        <strain evidence="1 2">NS28</strain>
    </source>
</reference>
<dbReference type="AlphaFoldDB" id="A0A5M8QDR0"/>
<dbReference type="EMBL" id="VBSN01000069">
    <property type="protein sequence ID" value="KAA6434167.1"/>
    <property type="molecule type" value="Genomic_DNA"/>
</dbReference>